<name>A0ABX1TKV6_9GAMM</name>
<dbReference type="Gene3D" id="2.60.40.10">
    <property type="entry name" value="Immunoglobulins"/>
    <property type="match status" value="1"/>
</dbReference>
<evidence type="ECO:0000259" key="1">
    <source>
        <dbReference type="Pfam" id="PF18998"/>
    </source>
</evidence>
<organism evidence="2 3">
    <name type="scientific">Candidatus Competibacter phosphatis</name>
    <dbReference type="NCBI Taxonomy" id="221280"/>
    <lineage>
        <taxon>Bacteria</taxon>
        <taxon>Pseudomonadati</taxon>
        <taxon>Pseudomonadota</taxon>
        <taxon>Gammaproteobacteria</taxon>
        <taxon>Candidatus Competibacteraceae</taxon>
        <taxon>Candidatus Competibacter</taxon>
    </lineage>
</organism>
<accession>A0ABX1TKV6</accession>
<dbReference type="InterPro" id="IPR044060">
    <property type="entry name" value="Bacterial_rp_domain"/>
</dbReference>
<dbReference type="InterPro" id="IPR013783">
    <property type="entry name" value="Ig-like_fold"/>
</dbReference>
<dbReference type="EMBL" id="SPMZ01000022">
    <property type="protein sequence ID" value="NMQ19189.1"/>
    <property type="molecule type" value="Genomic_DNA"/>
</dbReference>
<dbReference type="Pfam" id="PF18998">
    <property type="entry name" value="Flg_new_2"/>
    <property type="match status" value="1"/>
</dbReference>
<gene>
    <name evidence="2" type="ORF">E4P82_08250</name>
</gene>
<evidence type="ECO:0000313" key="3">
    <source>
        <dbReference type="Proteomes" id="UP000760480"/>
    </source>
</evidence>
<protein>
    <recommendedName>
        <fullName evidence="1">Bacterial repeat domain-containing protein</fullName>
    </recommendedName>
</protein>
<keyword evidence="3" id="KW-1185">Reference proteome</keyword>
<proteinExistence type="predicted"/>
<dbReference type="InterPro" id="IPR036116">
    <property type="entry name" value="FN3_sf"/>
</dbReference>
<sequence length="785" mass="81552">MQAIAYGTDRPDTAATCGDSNNGFGFTQNWNNFGDGVHNLRAFADGVAFADVNFTVTTLGRAYLTGLVAQYTLRDFPAAGNEPQVRWSEPQQNFVFARSVAIPANTPPPAHPRAALESPTQGSYQSGVELIRGWACEGQQVEFSIDGGARQAIAYGTDRPDTVATCGDSNNGFGFTYNWNRISEGTHNLRAYLDGVEFANVNFAVTTLGAEYLTGLSRQFVFADFPETGQTTTAEWSESNQNFIVARSTATPSRLALIAAITDVLNPMAVAGNGTGAALGESTGVIATKRGDGVPTQLEGLTWANTQTGQSADLSLATDGLPAAYTDSSGMEARFSDYQLTDATSSVTVSFFRNGAAMGNPATVPVDGAGLRALQTMAERVRLAVQGASASTSRQVAPTVSTASARQTQDANLSRFTLSALLVNSYWYGSVAAGDTLCAVRAAAEQAGVSGLVAPTACQSPLIAAFLARAATRRGAAAEPPTSSIDPLVQQALQADADVVEAPCGPAGGGVSCLEPVATQLQTRQDESAQLPTLPREEPSDGVILLAPTGVNASDGTFTDRIRVTWDAVAGAIAYEVYRDGLLVASLTDIVFEDTHVTPGATHAYTIRACNAKGCGGLSQPDDGYAQAQQTVTYLVTTTAGSGGTIYPSSQTVNAGATTSFTVTPNSGYQIDSVTGCGGHLSGTTYTTGPITADCTVTASFRLATYLVTTAIDGSGTISPTSQMVEHGATASFTVIADSYYDYYVNSVTGCGGNYSGDSLSGTYTTGPITEECTVTASFSYYPPQ</sequence>
<dbReference type="RefSeq" id="WP_169248449.1">
    <property type="nucleotide sequence ID" value="NZ_SPMZ01000022.1"/>
</dbReference>
<comment type="caution">
    <text evidence="2">The sequence shown here is derived from an EMBL/GenBank/DDBJ whole genome shotgun (WGS) entry which is preliminary data.</text>
</comment>
<reference evidence="2 3" key="1">
    <citation type="submission" date="2019-03" db="EMBL/GenBank/DDBJ databases">
        <title>Metabolic reconstructions from genomes of highly enriched 'Candidatus Accumulibacter' and 'Candidatus Competibacter' bioreactor populations.</title>
        <authorList>
            <person name="Annavajhala M.K."/>
            <person name="Welles L."/>
            <person name="Abbas B."/>
            <person name="Sorokin D."/>
            <person name="Park H."/>
            <person name="Van Loosdrecht M."/>
            <person name="Chandran K."/>
        </authorList>
    </citation>
    <scope>NUCLEOTIDE SEQUENCE [LARGE SCALE GENOMIC DNA]</scope>
    <source>
        <strain evidence="2 3">SBR_G</strain>
    </source>
</reference>
<evidence type="ECO:0000313" key="2">
    <source>
        <dbReference type="EMBL" id="NMQ19189.1"/>
    </source>
</evidence>
<feature type="domain" description="Bacterial repeat" evidence="1">
    <location>
        <begin position="634"/>
        <end position="702"/>
    </location>
</feature>
<dbReference type="Proteomes" id="UP000760480">
    <property type="component" value="Unassembled WGS sequence"/>
</dbReference>
<dbReference type="SUPFAM" id="SSF49265">
    <property type="entry name" value="Fibronectin type III"/>
    <property type="match status" value="1"/>
</dbReference>